<dbReference type="Proteomes" id="UP000031553">
    <property type="component" value="Unassembled WGS sequence"/>
</dbReference>
<dbReference type="SUPFAM" id="SSF52266">
    <property type="entry name" value="SGNH hydrolase"/>
    <property type="match status" value="1"/>
</dbReference>
<dbReference type="PANTHER" id="PTHR30383">
    <property type="entry name" value="THIOESTERASE 1/PROTEASE 1/LYSOPHOSPHOLIPASE L1"/>
    <property type="match status" value="1"/>
</dbReference>
<dbReference type="InterPro" id="IPR036514">
    <property type="entry name" value="SGNH_hydro_sf"/>
</dbReference>
<proteinExistence type="predicted"/>
<dbReference type="AlphaFoldDB" id="A0A0N1FCX1"/>
<dbReference type="PANTHER" id="PTHR30383:SF5">
    <property type="entry name" value="SGNH HYDROLASE-TYPE ESTERASE DOMAIN-CONTAINING PROTEIN"/>
    <property type="match status" value="1"/>
</dbReference>
<organism evidence="2 3">
    <name type="scientific">Komagataeibacter intermedius AF2</name>
    <dbReference type="NCBI Taxonomy" id="1458464"/>
    <lineage>
        <taxon>Bacteria</taxon>
        <taxon>Pseudomonadati</taxon>
        <taxon>Pseudomonadota</taxon>
        <taxon>Alphaproteobacteria</taxon>
        <taxon>Acetobacterales</taxon>
        <taxon>Acetobacteraceae</taxon>
        <taxon>Komagataeibacter</taxon>
    </lineage>
</organism>
<dbReference type="InterPro" id="IPR051532">
    <property type="entry name" value="Ester_Hydrolysis_Enzymes"/>
</dbReference>
<feature type="domain" description="SGNH hydrolase-type esterase" evidence="1">
    <location>
        <begin position="17"/>
        <end position="192"/>
    </location>
</feature>
<gene>
    <name evidence="2" type="ORF">GLUCOINTEAF2_0201695</name>
</gene>
<dbReference type="GO" id="GO:0004622">
    <property type="term" value="F:phosphatidylcholine lysophospholipase activity"/>
    <property type="evidence" value="ECO:0007669"/>
    <property type="project" value="TreeGrafter"/>
</dbReference>
<comment type="caution">
    <text evidence="2">The sequence shown here is derived from an EMBL/GenBank/DDBJ whole genome shotgun (WGS) entry which is preliminary data.</text>
</comment>
<evidence type="ECO:0000259" key="1">
    <source>
        <dbReference type="Pfam" id="PF13472"/>
    </source>
</evidence>
<dbReference type="Pfam" id="PF13472">
    <property type="entry name" value="Lipase_GDSL_2"/>
    <property type="match status" value="1"/>
</dbReference>
<dbReference type="Gene3D" id="3.40.50.1110">
    <property type="entry name" value="SGNH hydrolase"/>
    <property type="match status" value="1"/>
</dbReference>
<sequence length="211" mass="22864">MVFHRHYAYHAGMRICFIGDSYVTGTGDETCQGWVGRLCAMERQAGYDVTPYNLGVRGQTSRDIAVRWHAETRPRLAGRHDGGVVLSFGVNDCTATAHGPPRVPQDESIATARGILQQARQTWPVLVIGPTPVGRASPDDRTHALSHAMADLCAQLDVPFLSVWNPLLAHPSWCAEIARGDGAHPAGGGYAALAGIIHGWPAWRKWMGPLP</sequence>
<protein>
    <submittedName>
        <fullName evidence="2">GDSL family lipase</fullName>
    </submittedName>
</protein>
<reference evidence="2 3" key="1">
    <citation type="submission" date="2015-07" db="EMBL/GenBank/DDBJ databases">
        <title>Draft Genome Sequence of Komagataeibacter intermedius Strain AF2, Isolated from Kombucha Tea.</title>
        <authorList>
            <person name="Santos R.A."/>
            <person name="Berretta A.A."/>
            <person name="Barud H.S."/>
            <person name="Ribeiro S.J."/>
            <person name="Gonzalez-Garcia L.N."/>
            <person name="Zucchi T.D."/>
            <person name="Goldman G.H."/>
            <person name="Riano-Pachon D.M."/>
        </authorList>
    </citation>
    <scope>NUCLEOTIDE SEQUENCE [LARGE SCALE GENOMIC DNA]</scope>
    <source>
        <strain evidence="2 3">AF2</strain>
    </source>
</reference>
<evidence type="ECO:0000313" key="2">
    <source>
        <dbReference type="EMBL" id="KPH88280.1"/>
    </source>
</evidence>
<evidence type="ECO:0000313" key="3">
    <source>
        <dbReference type="Proteomes" id="UP000031553"/>
    </source>
</evidence>
<accession>A0A0N1FCX1</accession>
<dbReference type="InterPro" id="IPR013830">
    <property type="entry name" value="SGNH_hydro"/>
</dbReference>
<name>A0A0N1FCX1_9PROT</name>
<dbReference type="EMBL" id="JUFX02000046">
    <property type="protein sequence ID" value="KPH88280.1"/>
    <property type="molecule type" value="Genomic_DNA"/>
</dbReference>